<dbReference type="EMBL" id="CAJNOG010000264">
    <property type="protein sequence ID" value="CAF1127958.1"/>
    <property type="molecule type" value="Genomic_DNA"/>
</dbReference>
<reference evidence="3" key="1">
    <citation type="submission" date="2021-02" db="EMBL/GenBank/DDBJ databases">
        <authorList>
            <person name="Nowell W R."/>
        </authorList>
    </citation>
    <scope>NUCLEOTIDE SEQUENCE</scope>
</reference>
<evidence type="ECO:0000313" key="4">
    <source>
        <dbReference type="Proteomes" id="UP000663844"/>
    </source>
</evidence>
<organism evidence="3 4">
    <name type="scientific">Adineta steineri</name>
    <dbReference type="NCBI Taxonomy" id="433720"/>
    <lineage>
        <taxon>Eukaryota</taxon>
        <taxon>Metazoa</taxon>
        <taxon>Spiralia</taxon>
        <taxon>Gnathifera</taxon>
        <taxon>Rotifera</taxon>
        <taxon>Eurotatoria</taxon>
        <taxon>Bdelloidea</taxon>
        <taxon>Adinetida</taxon>
        <taxon>Adinetidae</taxon>
        <taxon>Adineta</taxon>
    </lineage>
</organism>
<gene>
    <name evidence="2" type="ORF">JYZ213_LOCUS22855</name>
    <name evidence="3" type="ORF">OXD698_LOCUS23477</name>
</gene>
<dbReference type="AlphaFoldDB" id="A0A819GU28"/>
<feature type="region of interest" description="Disordered" evidence="1">
    <location>
        <begin position="1"/>
        <end position="22"/>
    </location>
</feature>
<dbReference type="Proteomes" id="UP000663844">
    <property type="component" value="Unassembled WGS sequence"/>
</dbReference>
<proteinExistence type="predicted"/>
<accession>A0A819GU28</accession>
<comment type="caution">
    <text evidence="3">The sequence shown here is derived from an EMBL/GenBank/DDBJ whole genome shotgun (WGS) entry which is preliminary data.</text>
</comment>
<dbReference type="Proteomes" id="UP000663845">
    <property type="component" value="Unassembled WGS sequence"/>
</dbReference>
<dbReference type="EMBL" id="CAJOAZ010002082">
    <property type="protein sequence ID" value="CAF3892140.1"/>
    <property type="molecule type" value="Genomic_DNA"/>
</dbReference>
<evidence type="ECO:0000313" key="3">
    <source>
        <dbReference type="EMBL" id="CAF3892140.1"/>
    </source>
</evidence>
<sequence>MKKKRQQQKKKRQYSNKRTKLNRSARIQTKNFEIFVTDFLTDPCGLPVELKDCILVDGTIPINDNLDNCPLNNNQVLKKLYANSLDDEGKIYFFVFIDFVYFEIL</sequence>
<evidence type="ECO:0000256" key="1">
    <source>
        <dbReference type="SAM" id="MobiDB-lite"/>
    </source>
</evidence>
<protein>
    <submittedName>
        <fullName evidence="3">Uncharacterized protein</fullName>
    </submittedName>
</protein>
<evidence type="ECO:0000313" key="2">
    <source>
        <dbReference type="EMBL" id="CAF1127958.1"/>
    </source>
</evidence>
<name>A0A819GU28_9BILA</name>